<dbReference type="InterPro" id="IPR012337">
    <property type="entry name" value="RNaseH-like_sf"/>
</dbReference>
<sequence length="374" mass="41884">MWNCLAVYIVVIEVSPQLSTNGIEFYSAVTRLHLVLPTQIPQRRILNAVMEPYPDSDMAINHAAACCLSDWSLEGKLFSITRHHPVGEPGSENLSLFSVSKIPLSSMCSYLSSIAKDVLLAGQEIIKKIRDSIKISRGKFLELKQQLQVPSEKSLSIDNQIQWNTEYLMLVSASELKEVFSCLDTSDPDYKEYMHESSQTISREDCSLALAIAVVMDPRLKMKQVQFRFSKILGEEASLLLVTGFISYFKNLPQPLTPTYADDGSFENSKMEDNQGTLLPDHGLTDLDIYIIGTTSQNTRPELDQYLEESLLPRMQELDASTADPDSVFDTETKELDQDQSSLRPETVEDLVCAKDWLQHGSAEVSTEIVQVGS</sequence>
<dbReference type="SUPFAM" id="SSF53098">
    <property type="entry name" value="Ribonuclease H-like"/>
    <property type="match status" value="1"/>
</dbReference>
<dbReference type="Pfam" id="PF05699">
    <property type="entry name" value="Dimer_Tnp_hAT"/>
    <property type="match status" value="1"/>
</dbReference>
<gene>
    <name evidence="3" type="ORF">SADUNF_Sadunf06G0048300</name>
</gene>
<dbReference type="AlphaFoldDB" id="A0A835N016"/>
<organism evidence="3 4">
    <name type="scientific">Salix dunnii</name>
    <dbReference type="NCBI Taxonomy" id="1413687"/>
    <lineage>
        <taxon>Eukaryota</taxon>
        <taxon>Viridiplantae</taxon>
        <taxon>Streptophyta</taxon>
        <taxon>Embryophyta</taxon>
        <taxon>Tracheophyta</taxon>
        <taxon>Spermatophyta</taxon>
        <taxon>Magnoliopsida</taxon>
        <taxon>eudicotyledons</taxon>
        <taxon>Gunneridae</taxon>
        <taxon>Pentapetalae</taxon>
        <taxon>rosids</taxon>
        <taxon>fabids</taxon>
        <taxon>Malpighiales</taxon>
        <taxon>Salicaceae</taxon>
        <taxon>Saliceae</taxon>
        <taxon>Salix</taxon>
    </lineage>
</organism>
<reference evidence="3 4" key="1">
    <citation type="submission" date="2020-10" db="EMBL/GenBank/DDBJ databases">
        <title>Plant Genome Project.</title>
        <authorList>
            <person name="Zhang R.-G."/>
        </authorList>
    </citation>
    <scope>NUCLEOTIDE SEQUENCE [LARGE SCALE GENOMIC DNA]</scope>
    <source>
        <strain evidence="3">FAFU-HL-1</strain>
        <tissue evidence="3">Leaf</tissue>
    </source>
</reference>
<keyword evidence="4" id="KW-1185">Reference proteome</keyword>
<dbReference type="GO" id="GO:0046983">
    <property type="term" value="F:protein dimerization activity"/>
    <property type="evidence" value="ECO:0007669"/>
    <property type="project" value="InterPro"/>
</dbReference>
<feature type="domain" description="HAT C-terminal dimerisation" evidence="1">
    <location>
        <begin position="320"/>
        <end position="358"/>
    </location>
</feature>
<dbReference type="InterPro" id="IPR008906">
    <property type="entry name" value="HATC_C_dom"/>
</dbReference>
<accession>A0A835N016</accession>
<evidence type="ECO:0000313" key="4">
    <source>
        <dbReference type="Proteomes" id="UP000657918"/>
    </source>
</evidence>
<dbReference type="Pfam" id="PF14372">
    <property type="entry name" value="hAT-like_RNase-H"/>
    <property type="match status" value="1"/>
</dbReference>
<evidence type="ECO:0000259" key="2">
    <source>
        <dbReference type="Pfam" id="PF14372"/>
    </source>
</evidence>
<dbReference type="GO" id="GO:0003677">
    <property type="term" value="F:DNA binding"/>
    <property type="evidence" value="ECO:0007669"/>
    <property type="project" value="InterPro"/>
</dbReference>
<dbReference type="Proteomes" id="UP000657918">
    <property type="component" value="Unassembled WGS sequence"/>
</dbReference>
<dbReference type="PANTHER" id="PTHR23272:SF52">
    <property type="entry name" value="ZINC FINGER BED DOMAIN-CONTAINING PROTEIN DAYSLEEPER"/>
    <property type="match status" value="1"/>
</dbReference>
<dbReference type="OrthoDB" id="2610923at2759"/>
<protein>
    <submittedName>
        <fullName evidence="3">Uncharacterized protein</fullName>
    </submittedName>
</protein>
<feature type="domain" description="hAT-like transposase RNase-H fold" evidence="2">
    <location>
        <begin position="194"/>
        <end position="238"/>
    </location>
</feature>
<evidence type="ECO:0000313" key="3">
    <source>
        <dbReference type="EMBL" id="KAF9679761.1"/>
    </source>
</evidence>
<dbReference type="EMBL" id="JADGMS010000006">
    <property type="protein sequence ID" value="KAF9679761.1"/>
    <property type="molecule type" value="Genomic_DNA"/>
</dbReference>
<dbReference type="InterPro" id="IPR025525">
    <property type="entry name" value="hAT-like_transposase_RNase-H"/>
</dbReference>
<name>A0A835N016_9ROSI</name>
<comment type="caution">
    <text evidence="3">The sequence shown here is derived from an EMBL/GenBank/DDBJ whole genome shotgun (WGS) entry which is preliminary data.</text>
</comment>
<dbReference type="PANTHER" id="PTHR23272">
    <property type="entry name" value="BED FINGER-RELATED"/>
    <property type="match status" value="1"/>
</dbReference>
<evidence type="ECO:0000259" key="1">
    <source>
        <dbReference type="Pfam" id="PF05699"/>
    </source>
</evidence>
<proteinExistence type="predicted"/>